<comment type="function">
    <text evidence="4">Binds and inhibits cysteine proteinases. Inhibits most strongly papain and cathepsin L, more weakly bromelain and cathepsin B while it is completely ineffective against cathepsin H.</text>
</comment>
<dbReference type="GO" id="GO:0004869">
    <property type="term" value="F:cysteine-type endopeptidase inhibitor activity"/>
    <property type="evidence" value="ECO:0007669"/>
    <property type="project" value="UniProtKB-KW"/>
</dbReference>
<evidence type="ECO:0000256" key="5">
    <source>
        <dbReference type="ARBA" id="ARBA00025775"/>
    </source>
</evidence>
<evidence type="ECO:0000313" key="7">
    <source>
        <dbReference type="Proteomes" id="UP000059188"/>
    </source>
</evidence>
<keyword evidence="2" id="KW-0646">Protease inhibitor</keyword>
<comment type="subunit">
    <text evidence="1">Homodimer.</text>
</comment>
<evidence type="ECO:0000313" key="6">
    <source>
        <dbReference type="EMBL" id="CEL57747.1"/>
    </source>
</evidence>
<gene>
    <name evidence="6" type="ORF">RSOLAG1IB_02491</name>
</gene>
<keyword evidence="7" id="KW-1185">Reference proteome</keyword>
<organism evidence="6 7">
    <name type="scientific">Thanatephorus cucumeris (strain AG1-IB / isolate 7/3/14)</name>
    <name type="common">Lettuce bottom rot fungus</name>
    <name type="synonym">Rhizoctonia solani</name>
    <dbReference type="NCBI Taxonomy" id="1108050"/>
    <lineage>
        <taxon>Eukaryota</taxon>
        <taxon>Fungi</taxon>
        <taxon>Dikarya</taxon>
        <taxon>Basidiomycota</taxon>
        <taxon>Agaricomycotina</taxon>
        <taxon>Agaricomycetes</taxon>
        <taxon>Cantharellales</taxon>
        <taxon>Ceratobasidiaceae</taxon>
        <taxon>Rhizoctonia</taxon>
        <taxon>Rhizoctonia solani AG-1</taxon>
    </lineage>
</organism>
<evidence type="ECO:0000256" key="4">
    <source>
        <dbReference type="ARBA" id="ARBA00024855"/>
    </source>
</evidence>
<protein>
    <submittedName>
        <fullName evidence="6">Uncharacterized protein</fullName>
    </submittedName>
</protein>
<proteinExistence type="inferred from homology"/>
<reference evidence="6 7" key="1">
    <citation type="submission" date="2014-11" db="EMBL/GenBank/DDBJ databases">
        <authorList>
            <person name="Wibberg Daniel"/>
        </authorList>
    </citation>
    <scope>NUCLEOTIDE SEQUENCE [LARGE SCALE GENOMIC DNA]</scope>
    <source>
        <strain evidence="6">Rhizoctonia solani AG1-IB 7/3/14</strain>
    </source>
</reference>
<dbReference type="OrthoDB" id="3185655at2759"/>
<evidence type="ECO:0000256" key="2">
    <source>
        <dbReference type="ARBA" id="ARBA00022690"/>
    </source>
</evidence>
<sequence>MEPQSLADQLQEGIYYLRSVIPNRKMGVGGMYATRDQFGEQIQTAALVPSTFEDLDWKIVRAGSDTFYIENAREYPPGFQLTGFHHKVLEDNAPVLLGRPGGFAIRPVGNDVAFGENVYIIRPHPSNGQINMDVCVGVEQGGIVIKTVPADAPIETRPAWALFPAA</sequence>
<dbReference type="EMBL" id="LN679102">
    <property type="protein sequence ID" value="CEL57747.1"/>
    <property type="molecule type" value="Genomic_DNA"/>
</dbReference>
<name>A0A0B7FNK8_THACB</name>
<evidence type="ECO:0000256" key="3">
    <source>
        <dbReference type="ARBA" id="ARBA00022704"/>
    </source>
</evidence>
<comment type="similarity">
    <text evidence="5">Belongs to the protease inhibitor I48 family.</text>
</comment>
<accession>A0A0B7FNK8</accession>
<dbReference type="Proteomes" id="UP000059188">
    <property type="component" value="Unassembled WGS sequence"/>
</dbReference>
<dbReference type="InterPro" id="IPR019508">
    <property type="entry name" value="Prot_inh_I48_clitocypin"/>
</dbReference>
<keyword evidence="3" id="KW-0789">Thiol protease inhibitor</keyword>
<dbReference type="Pfam" id="PF10467">
    <property type="entry name" value="Inhibitor_I48"/>
    <property type="match status" value="1"/>
</dbReference>
<dbReference type="AlphaFoldDB" id="A0A0B7FNK8"/>
<dbReference type="Gene3D" id="2.80.10.50">
    <property type="match status" value="1"/>
</dbReference>
<evidence type="ECO:0000256" key="1">
    <source>
        <dbReference type="ARBA" id="ARBA00011738"/>
    </source>
</evidence>